<dbReference type="GO" id="GO:0016020">
    <property type="term" value="C:membrane"/>
    <property type="evidence" value="ECO:0007669"/>
    <property type="project" value="InterPro"/>
</dbReference>
<proteinExistence type="predicted"/>
<feature type="transmembrane region" description="Helical" evidence="1">
    <location>
        <begin position="109"/>
        <end position="127"/>
    </location>
</feature>
<organism evidence="2 3">
    <name type="scientific">Brevibacterium linens</name>
    <dbReference type="NCBI Taxonomy" id="1703"/>
    <lineage>
        <taxon>Bacteria</taxon>
        <taxon>Bacillati</taxon>
        <taxon>Actinomycetota</taxon>
        <taxon>Actinomycetes</taxon>
        <taxon>Micrococcales</taxon>
        <taxon>Brevibacteriaceae</taxon>
        <taxon>Brevibacterium</taxon>
    </lineage>
</organism>
<feature type="transmembrane region" description="Helical" evidence="1">
    <location>
        <begin position="51"/>
        <end position="74"/>
    </location>
</feature>
<sequence>MKKELGRLAKRSQRLTIKGLGGFLPTPLSQRSTQMAAAVGMFLLLSSTGNLAFMTVGILLTAAVLFSEMMLALVSSVESLSKHSTMSLSYVLLLGVGLGAVYANRDGELPAVVWLAMALFGASGWFITAQSAFLKVRPIKAANLKNLPSARPRPADSAKLLLRSQWAAFAVVGVLLCTMSSSVVAWVALVASSVVALMSAGKMATSWRWAESVRWRTVRELRALKPVAMMPYGGSAAFHIPMWEEYVAELGVPYFIETLKESTVDKLAELSNAPIVCPADMTEKEINDVIPDSVTIAFYVHNAAENKGFLKNRKITSVWVHHGDGDKLASYRAKSAEYDYLFVAGQGAIDRYANHGVNIPREKFRIIGRPQTEAIEVSDTLLRDIENPTVLYAPTWHGKKPIENYSSLEYGHEIIKSLLDRGAAIIFRPHPASKSSKKYRELIKDIQTFLDKDAARTGRHHIWGSAAEDLMSVADVANASDAMVSDVSGIVTDYMQSKKPYAMVTLQFGEEDFKQDFPTSRASYVITSEEGSLQRAVDQMFGPDPLSTARLEAREYYLGGFEGHQSAERFIAESQRLIRGDR</sequence>
<dbReference type="InterPro" id="IPR007554">
    <property type="entry name" value="Glycerophosphate_synth"/>
</dbReference>
<dbReference type="KEGG" id="bly:A2T55_13850"/>
<dbReference type="SUPFAM" id="SSF53756">
    <property type="entry name" value="UDP-Glycosyltransferase/glycogen phosphorylase"/>
    <property type="match status" value="1"/>
</dbReference>
<dbReference type="Proteomes" id="UP000075950">
    <property type="component" value="Chromosome"/>
</dbReference>
<gene>
    <name evidence="2" type="ORF">A2T55_13850</name>
</gene>
<dbReference type="AlphaFoldDB" id="A0A142NPI0"/>
<evidence type="ECO:0000313" key="3">
    <source>
        <dbReference type="Proteomes" id="UP000075950"/>
    </source>
</evidence>
<keyword evidence="1" id="KW-0812">Transmembrane</keyword>
<dbReference type="InterPro" id="IPR043148">
    <property type="entry name" value="TagF_C"/>
</dbReference>
<feature type="transmembrane region" description="Helical" evidence="1">
    <location>
        <begin position="86"/>
        <end position="103"/>
    </location>
</feature>
<keyword evidence="1" id="KW-1133">Transmembrane helix</keyword>
<evidence type="ECO:0000256" key="1">
    <source>
        <dbReference type="SAM" id="Phobius"/>
    </source>
</evidence>
<dbReference type="Pfam" id="PF04464">
    <property type="entry name" value="Glyphos_transf"/>
    <property type="match status" value="1"/>
</dbReference>
<dbReference type="RefSeq" id="WP_062862266.1">
    <property type="nucleotide sequence ID" value="NZ_CP014869.1"/>
</dbReference>
<reference evidence="3" key="1">
    <citation type="submission" date="2016-03" db="EMBL/GenBank/DDBJ databases">
        <authorList>
            <person name="Ploux O."/>
        </authorList>
    </citation>
    <scope>NUCLEOTIDE SEQUENCE [LARGE SCALE GENOMIC DNA]</scope>
    <source>
        <strain evidence="3">BS258</strain>
    </source>
</reference>
<accession>A0A142NPI0</accession>
<protein>
    <recommendedName>
        <fullName evidence="4">CDP-Glycerol:Poly(Glycerophosphate) glycerophosphotransferase</fullName>
    </recommendedName>
</protein>
<dbReference type="EMBL" id="CP014869">
    <property type="protein sequence ID" value="AMT94698.1"/>
    <property type="molecule type" value="Genomic_DNA"/>
</dbReference>
<keyword evidence="1" id="KW-0472">Membrane</keyword>
<dbReference type="Gene3D" id="3.40.50.12580">
    <property type="match status" value="1"/>
</dbReference>
<dbReference type="GO" id="GO:0047355">
    <property type="term" value="F:CDP-glycerol glycerophosphotransferase activity"/>
    <property type="evidence" value="ECO:0007669"/>
    <property type="project" value="InterPro"/>
</dbReference>
<name>A0A142NPI0_BRELN</name>
<feature type="transmembrane region" description="Helical" evidence="1">
    <location>
        <begin position="166"/>
        <end position="189"/>
    </location>
</feature>
<evidence type="ECO:0000313" key="2">
    <source>
        <dbReference type="EMBL" id="AMT94698.1"/>
    </source>
</evidence>
<evidence type="ECO:0008006" key="4">
    <source>
        <dbReference type="Google" id="ProtNLM"/>
    </source>
</evidence>